<dbReference type="OrthoDB" id="6137485at2759"/>
<proteinExistence type="predicted"/>
<evidence type="ECO:0008006" key="2">
    <source>
        <dbReference type="Google" id="ProtNLM"/>
    </source>
</evidence>
<protein>
    <recommendedName>
        <fullName evidence="2">DUF4371 domain-containing protein</fullName>
    </recommendedName>
</protein>
<dbReference type="SUPFAM" id="SSF53098">
    <property type="entry name" value="Ribonuclease H-like"/>
    <property type="match status" value="1"/>
</dbReference>
<reference evidence="1" key="1">
    <citation type="submission" date="2015-07" db="EMBL/GenBank/DDBJ databases">
        <title>MeaNS - Measles Nucleotide Surveillance Program.</title>
        <authorList>
            <person name="Tran T."/>
            <person name="Druce J."/>
        </authorList>
    </citation>
    <scope>NUCLEOTIDE SEQUENCE</scope>
    <source>
        <strain evidence="1">UCB-OBI-ISO-001</strain>
        <tissue evidence="1">Gonad</tissue>
    </source>
</reference>
<accession>A0A0L8G844</accession>
<gene>
    <name evidence="1" type="ORF">OCBIM_22038443mg</name>
</gene>
<dbReference type="EMBL" id="KQ423341">
    <property type="protein sequence ID" value="KOF73068.1"/>
    <property type="molecule type" value="Genomic_DNA"/>
</dbReference>
<dbReference type="PANTHER" id="PTHR45913:SF19">
    <property type="entry name" value="LOW QUALITY PROTEIN: ZINC FINGER BED DOMAIN-CONTAINING PROTEIN 5-LIKE"/>
    <property type="match status" value="1"/>
</dbReference>
<dbReference type="AlphaFoldDB" id="A0A0L8G844"/>
<name>A0A0L8G844_OCTBM</name>
<dbReference type="STRING" id="37653.A0A0L8G844"/>
<evidence type="ECO:0000313" key="1">
    <source>
        <dbReference type="EMBL" id="KOF73068.1"/>
    </source>
</evidence>
<dbReference type="PANTHER" id="PTHR45913">
    <property type="entry name" value="EPM2A-INTERACTING PROTEIN 1"/>
    <property type="match status" value="1"/>
</dbReference>
<feature type="non-terminal residue" evidence="1">
    <location>
        <position position="1"/>
    </location>
</feature>
<organism evidence="1">
    <name type="scientific">Octopus bimaculoides</name>
    <name type="common">California two-spotted octopus</name>
    <dbReference type="NCBI Taxonomy" id="37653"/>
    <lineage>
        <taxon>Eukaryota</taxon>
        <taxon>Metazoa</taxon>
        <taxon>Spiralia</taxon>
        <taxon>Lophotrochozoa</taxon>
        <taxon>Mollusca</taxon>
        <taxon>Cephalopoda</taxon>
        <taxon>Coleoidea</taxon>
        <taxon>Octopodiformes</taxon>
        <taxon>Octopoda</taxon>
        <taxon>Incirrata</taxon>
        <taxon>Octopodidae</taxon>
        <taxon>Octopus</taxon>
    </lineage>
</organism>
<dbReference type="InterPro" id="IPR012337">
    <property type="entry name" value="RNaseH-like_sf"/>
</dbReference>
<sequence>IAGITGNSLKSIMTISEKSQITSYEVSERIAQNMKAHTLGESLILLVCKKIVRTMLGNEAAKEINTIPLSNDSIHRCILEMSSDIEKDVCNFALQIDESTDNANKAQLLTFIRFLDEDQIINQFLFCKELSATAKGKDQISWKLCVGISTDGAPSTVSCIKGLTSFVKKQNENVVITHCFLHGETLMAKTLGDKLREVLNQAVDIVNYIKQDKSRLFKQFCINMGSQHRYLLLHTEVKWLSKGKVLNCVYEIRQELLKFFLRNKTKPLFLTLTEEELTAVSTDGFSTLTNIKCKKRTNLQSTDNKMRDCLSYICPNIEEITKI</sequence>